<reference evidence="2" key="1">
    <citation type="journal article" date="2013" name="Nat. Commun.">
        <title>Whole-genome sequencing of Oryza brachyantha reveals mechanisms underlying Oryza genome evolution.</title>
        <authorList>
            <person name="Chen J."/>
            <person name="Huang Q."/>
            <person name="Gao D."/>
            <person name="Wang J."/>
            <person name="Lang Y."/>
            <person name="Liu T."/>
            <person name="Li B."/>
            <person name="Bai Z."/>
            <person name="Luis Goicoechea J."/>
            <person name="Liang C."/>
            <person name="Chen C."/>
            <person name="Zhang W."/>
            <person name="Sun S."/>
            <person name="Liao Y."/>
            <person name="Zhang X."/>
            <person name="Yang L."/>
            <person name="Song C."/>
            <person name="Wang M."/>
            <person name="Shi J."/>
            <person name="Liu G."/>
            <person name="Liu J."/>
            <person name="Zhou H."/>
            <person name="Zhou W."/>
            <person name="Yu Q."/>
            <person name="An N."/>
            <person name="Chen Y."/>
            <person name="Cai Q."/>
            <person name="Wang B."/>
            <person name="Liu B."/>
            <person name="Min J."/>
            <person name="Huang Y."/>
            <person name="Wu H."/>
            <person name="Li Z."/>
            <person name="Zhang Y."/>
            <person name="Yin Y."/>
            <person name="Song W."/>
            <person name="Jiang J."/>
            <person name="Jackson S.A."/>
            <person name="Wing R.A."/>
            <person name="Wang J."/>
            <person name="Chen M."/>
        </authorList>
    </citation>
    <scope>NUCLEOTIDE SEQUENCE [LARGE SCALE GENOMIC DNA]</scope>
    <source>
        <strain evidence="2">cv. IRGC 101232</strain>
    </source>
</reference>
<accession>J3M3V7</accession>
<dbReference type="Gramene" id="OB05G12810.1">
    <property type="protein sequence ID" value="OB05G12810.1"/>
    <property type="gene ID" value="OB05G12810"/>
</dbReference>
<organism evidence="2">
    <name type="scientific">Oryza brachyantha</name>
    <name type="common">malo sina</name>
    <dbReference type="NCBI Taxonomy" id="4533"/>
    <lineage>
        <taxon>Eukaryota</taxon>
        <taxon>Viridiplantae</taxon>
        <taxon>Streptophyta</taxon>
        <taxon>Embryophyta</taxon>
        <taxon>Tracheophyta</taxon>
        <taxon>Spermatophyta</taxon>
        <taxon>Magnoliopsida</taxon>
        <taxon>Liliopsida</taxon>
        <taxon>Poales</taxon>
        <taxon>Poaceae</taxon>
        <taxon>BOP clade</taxon>
        <taxon>Oryzoideae</taxon>
        <taxon>Oryzeae</taxon>
        <taxon>Oryzinae</taxon>
        <taxon>Oryza</taxon>
    </lineage>
</organism>
<evidence type="ECO:0000313" key="3">
    <source>
        <dbReference type="Proteomes" id="UP000006038"/>
    </source>
</evidence>
<dbReference type="HOGENOM" id="CLU_180353_0_0_1"/>
<feature type="region of interest" description="Disordered" evidence="1">
    <location>
        <begin position="37"/>
        <end position="77"/>
    </location>
</feature>
<feature type="compositionally biased region" description="Pro residues" evidence="1">
    <location>
        <begin position="47"/>
        <end position="68"/>
    </location>
</feature>
<reference evidence="2" key="2">
    <citation type="submission" date="2013-04" db="UniProtKB">
        <authorList>
            <consortium name="EnsemblPlants"/>
        </authorList>
    </citation>
    <scope>IDENTIFICATION</scope>
</reference>
<name>J3M3V7_ORYBR</name>
<dbReference type="OMA" id="WVFANPR"/>
<dbReference type="AlphaFoldDB" id="J3M3V7"/>
<sequence>MARPKNSSGNGEVDVQKVDKIAPVYNLVTKPSMYAASRRAATVTAKPKPPATPHAAPAPPPPSSPTPAPASWLQPHGGAVTKEYISKYIEDKKRQFNQGDE</sequence>
<dbReference type="Proteomes" id="UP000006038">
    <property type="component" value="Chromosome 5"/>
</dbReference>
<proteinExistence type="predicted"/>
<protein>
    <submittedName>
        <fullName evidence="2">Uncharacterized protein</fullName>
    </submittedName>
</protein>
<dbReference type="EnsemblPlants" id="OB05G12810.1">
    <property type="protein sequence ID" value="OB05G12810.1"/>
    <property type="gene ID" value="OB05G12810"/>
</dbReference>
<evidence type="ECO:0000256" key="1">
    <source>
        <dbReference type="SAM" id="MobiDB-lite"/>
    </source>
</evidence>
<evidence type="ECO:0000313" key="2">
    <source>
        <dbReference type="EnsemblPlants" id="OB05G12810.1"/>
    </source>
</evidence>
<keyword evidence="3" id="KW-1185">Reference proteome</keyword>